<dbReference type="Pfam" id="PF13456">
    <property type="entry name" value="RVT_3"/>
    <property type="match status" value="1"/>
</dbReference>
<feature type="domain" description="RNase H type-1" evidence="1">
    <location>
        <begin position="35"/>
        <end position="99"/>
    </location>
</feature>
<protein>
    <recommendedName>
        <fullName evidence="1">RNase H type-1 domain-containing protein</fullName>
    </recommendedName>
</protein>
<comment type="caution">
    <text evidence="2">The sequence shown here is derived from an EMBL/GenBank/DDBJ whole genome shotgun (WGS) entry which is preliminary data.</text>
</comment>
<organism evidence="2 3">
    <name type="scientific">Gossypium arboreum</name>
    <name type="common">Tree cotton</name>
    <name type="synonym">Gossypium nanking</name>
    <dbReference type="NCBI Taxonomy" id="29729"/>
    <lineage>
        <taxon>Eukaryota</taxon>
        <taxon>Viridiplantae</taxon>
        <taxon>Streptophyta</taxon>
        <taxon>Embryophyta</taxon>
        <taxon>Tracheophyta</taxon>
        <taxon>Spermatophyta</taxon>
        <taxon>Magnoliopsida</taxon>
        <taxon>eudicotyledons</taxon>
        <taxon>Gunneridae</taxon>
        <taxon>Pentapetalae</taxon>
        <taxon>rosids</taxon>
        <taxon>malvids</taxon>
        <taxon>Malvales</taxon>
        <taxon>Malvaceae</taxon>
        <taxon>Malvoideae</taxon>
        <taxon>Gossypium</taxon>
    </lineage>
</organism>
<dbReference type="Proteomes" id="UP001358586">
    <property type="component" value="Chromosome 6"/>
</dbReference>
<evidence type="ECO:0000259" key="1">
    <source>
        <dbReference type="Pfam" id="PF13456"/>
    </source>
</evidence>
<gene>
    <name evidence="2" type="ORF">PVK06_021377</name>
</gene>
<sequence>MEDGRWNLPERLEFVLLLKSSYGEHTMDYGNLGNIGARNVILELNSLEVVHMLLTPMSEFSHFAVARDVKRLIQNQWEVNIQHVKKEGKKVAYALARHALGWGIGFYSFLQPLDYVLNFTNDDLEGLTKLDLKNKVGIKRGRFQTRPHSLSS</sequence>
<accession>A0ABR0PPV4</accession>
<proteinExistence type="predicted"/>
<reference evidence="2 3" key="1">
    <citation type="submission" date="2023-03" db="EMBL/GenBank/DDBJ databases">
        <title>WGS of Gossypium arboreum.</title>
        <authorList>
            <person name="Yu D."/>
        </authorList>
    </citation>
    <scope>NUCLEOTIDE SEQUENCE [LARGE SCALE GENOMIC DNA]</scope>
    <source>
        <tissue evidence="2">Leaf</tissue>
    </source>
</reference>
<name>A0ABR0PPV4_GOSAR</name>
<dbReference type="EMBL" id="JARKNE010000006">
    <property type="protein sequence ID" value="KAK5826456.1"/>
    <property type="molecule type" value="Genomic_DNA"/>
</dbReference>
<keyword evidence="3" id="KW-1185">Reference proteome</keyword>
<evidence type="ECO:0000313" key="3">
    <source>
        <dbReference type="Proteomes" id="UP001358586"/>
    </source>
</evidence>
<evidence type="ECO:0000313" key="2">
    <source>
        <dbReference type="EMBL" id="KAK5826456.1"/>
    </source>
</evidence>
<dbReference type="InterPro" id="IPR002156">
    <property type="entry name" value="RNaseH_domain"/>
</dbReference>